<proteinExistence type="inferred from homology"/>
<feature type="transmembrane region" description="Helical" evidence="4">
    <location>
        <begin position="64"/>
        <end position="81"/>
    </location>
</feature>
<dbReference type="AlphaFoldDB" id="A0A6A9V0K8"/>
<dbReference type="EMBL" id="WPCU01000005">
    <property type="protein sequence ID" value="MVA75789.1"/>
    <property type="molecule type" value="Genomic_DNA"/>
</dbReference>
<dbReference type="Pfam" id="PF05949">
    <property type="entry name" value="DUF881"/>
    <property type="match status" value="1"/>
</dbReference>
<evidence type="ECO:0000256" key="3">
    <source>
        <dbReference type="SAM" id="MobiDB-lite"/>
    </source>
</evidence>
<comment type="caution">
    <text evidence="5">The sequence shown here is derived from an EMBL/GenBank/DDBJ whole genome shotgun (WGS) entry which is preliminary data.</text>
</comment>
<dbReference type="Gene3D" id="3.30.70.1880">
    <property type="entry name" value="Protein of unknown function DUF881"/>
    <property type="match status" value="1"/>
</dbReference>
<keyword evidence="4" id="KW-0472">Membrane</keyword>
<evidence type="ECO:0000256" key="4">
    <source>
        <dbReference type="SAM" id="Phobius"/>
    </source>
</evidence>
<dbReference type="Proteomes" id="UP000435304">
    <property type="component" value="Unassembled WGS sequence"/>
</dbReference>
<keyword evidence="4" id="KW-0812">Transmembrane</keyword>
<dbReference type="InterPro" id="IPR010273">
    <property type="entry name" value="DUF881"/>
</dbReference>
<evidence type="ECO:0000313" key="6">
    <source>
        <dbReference type="Proteomes" id="UP000435304"/>
    </source>
</evidence>
<feature type="coiled-coil region" evidence="2">
    <location>
        <begin position="95"/>
        <end position="129"/>
    </location>
</feature>
<keyword evidence="2" id="KW-0175">Coiled coil</keyword>
<organism evidence="5 6">
    <name type="scientific">Auraticoccus cholistanensis</name>
    <dbReference type="NCBI Taxonomy" id="2656650"/>
    <lineage>
        <taxon>Bacteria</taxon>
        <taxon>Bacillati</taxon>
        <taxon>Actinomycetota</taxon>
        <taxon>Actinomycetes</taxon>
        <taxon>Propionibacteriales</taxon>
        <taxon>Propionibacteriaceae</taxon>
        <taxon>Auraticoccus</taxon>
    </lineage>
</organism>
<evidence type="ECO:0000256" key="1">
    <source>
        <dbReference type="ARBA" id="ARBA00009108"/>
    </source>
</evidence>
<feature type="compositionally biased region" description="Basic and acidic residues" evidence="3">
    <location>
        <begin position="24"/>
        <end position="43"/>
    </location>
</feature>
<dbReference type="GO" id="GO:0005886">
    <property type="term" value="C:plasma membrane"/>
    <property type="evidence" value="ECO:0007669"/>
    <property type="project" value="TreeGrafter"/>
</dbReference>
<feature type="region of interest" description="Disordered" evidence="3">
    <location>
        <begin position="1"/>
        <end position="46"/>
    </location>
</feature>
<reference evidence="5 6" key="1">
    <citation type="submission" date="2019-12" db="EMBL/GenBank/DDBJ databases">
        <title>Auraticoccus cholistani sp. nov., an actinomycete isolated from soil of Cholistan desert.</title>
        <authorList>
            <person name="Cheema M.T."/>
        </authorList>
    </citation>
    <scope>NUCLEOTIDE SEQUENCE [LARGE SCALE GENOMIC DNA]</scope>
    <source>
        <strain evidence="5 6">F435</strain>
    </source>
</reference>
<comment type="similarity">
    <text evidence="1">Belongs to the UPF0749 family.</text>
</comment>
<keyword evidence="6" id="KW-1185">Reference proteome</keyword>
<keyword evidence="4" id="KW-1133">Transmembrane helix</keyword>
<protein>
    <submittedName>
        <fullName evidence="5">DUF881 domain-containing protein</fullName>
    </submittedName>
</protein>
<sequence length="285" mass="30931">MARRAQRRRERDREQAPAASARPGDARPEDHRPDGDRPGRDGSAEPGRWASLARALLVPSRHQVLLGLVLGLVAMGVVMQVRSQSADDTYSTARRTDLIQLLDGLSAESRRLEDELATLEQTRRELETGADSERTARQEAQSRLEELSILAGTAPAEGPGIRLHVTDPQGKVNAQVMLNAVEELRDAGAEVIELDDTVRVGTSTWFGDGPDGLVVDGQPLQSPIVVEVIGDPHALEEAVRFRGGLVSEITGPQVEGQVGVEQLDRVVVDTVRPPTVFQHAEPVPR</sequence>
<evidence type="ECO:0000313" key="5">
    <source>
        <dbReference type="EMBL" id="MVA75789.1"/>
    </source>
</evidence>
<evidence type="ECO:0000256" key="2">
    <source>
        <dbReference type="SAM" id="Coils"/>
    </source>
</evidence>
<dbReference type="PANTHER" id="PTHR37313">
    <property type="entry name" value="UPF0749 PROTEIN RV1825"/>
    <property type="match status" value="1"/>
</dbReference>
<dbReference type="PANTHER" id="PTHR37313:SF2">
    <property type="entry name" value="UPF0749 PROTEIN YLXX"/>
    <property type="match status" value="1"/>
</dbReference>
<name>A0A6A9V0K8_9ACTN</name>
<gene>
    <name evidence="5" type="ORF">GC722_07105</name>
</gene>
<accession>A0A6A9V0K8</accession>